<dbReference type="Proteomes" id="UP000029443">
    <property type="component" value="Unassembled WGS sequence"/>
</dbReference>
<evidence type="ECO:0000256" key="1">
    <source>
        <dbReference type="SAM" id="Phobius"/>
    </source>
</evidence>
<dbReference type="InterPro" id="IPR005133">
    <property type="entry name" value="PhaG_MnhG_YufB"/>
</dbReference>
<dbReference type="PANTHER" id="PTHR34703:SF1">
    <property type="entry name" value="ANTIPORTER SUBUNIT MNHG2-RELATED"/>
    <property type="match status" value="1"/>
</dbReference>
<dbReference type="NCBIfam" id="NF009314">
    <property type="entry name" value="PRK12674.1-2"/>
    <property type="match status" value="1"/>
</dbReference>
<evidence type="ECO:0000313" key="2">
    <source>
        <dbReference type="EMBL" id="KGD61961.1"/>
    </source>
</evidence>
<dbReference type="Pfam" id="PF03334">
    <property type="entry name" value="PhaG_MnhG_YufB"/>
    <property type="match status" value="1"/>
</dbReference>
<dbReference type="RefSeq" id="WP_408605293.1">
    <property type="nucleotide sequence ID" value="NZ_ARXU01000003.1"/>
</dbReference>
<dbReference type="EMBL" id="ARXU01000003">
    <property type="protein sequence ID" value="KGD61961.1"/>
    <property type="molecule type" value="Genomic_DNA"/>
</dbReference>
<feature type="transmembrane region" description="Helical" evidence="1">
    <location>
        <begin position="64"/>
        <end position="91"/>
    </location>
</feature>
<protein>
    <submittedName>
        <fullName evidence="2">Monovalent cation/proton antiporter subunit MnhG/PhaG</fullName>
    </submittedName>
</protein>
<keyword evidence="3" id="KW-1185">Reference proteome</keyword>
<dbReference type="PANTHER" id="PTHR34703">
    <property type="entry name" value="ANTIPORTER SUBUNIT MNHG2-RELATED"/>
    <property type="match status" value="1"/>
</dbReference>
<sequence>MINDLLVSVMLVAGTFFMFLAGIGVLRMPDLLMRMHATTKAGTLGAGLVMLAVATHFLDAGVTARTLAIILFILLTAPVAAHAIGRAAYFVGVPLWDKMLKDDLKHRYDPDTHILGNPDDDKHP</sequence>
<gene>
    <name evidence="2" type="ORF">T9A_01170</name>
</gene>
<keyword evidence="1" id="KW-0812">Transmembrane</keyword>
<organism evidence="2 3">
    <name type="scientific">Alcanivorax jadensis T9</name>
    <dbReference type="NCBI Taxonomy" id="1177181"/>
    <lineage>
        <taxon>Bacteria</taxon>
        <taxon>Pseudomonadati</taxon>
        <taxon>Pseudomonadota</taxon>
        <taxon>Gammaproteobacteria</taxon>
        <taxon>Oceanospirillales</taxon>
        <taxon>Alcanivoracaceae</taxon>
        <taxon>Alcanivorax</taxon>
    </lineage>
</organism>
<feature type="transmembrane region" description="Helical" evidence="1">
    <location>
        <begin position="6"/>
        <end position="26"/>
    </location>
</feature>
<comment type="caution">
    <text evidence="2">The sequence shown here is derived from an EMBL/GenBank/DDBJ whole genome shotgun (WGS) entry which is preliminary data.</text>
</comment>
<evidence type="ECO:0000313" key="3">
    <source>
        <dbReference type="Proteomes" id="UP000029443"/>
    </source>
</evidence>
<reference evidence="2 3" key="1">
    <citation type="submission" date="2012-09" db="EMBL/GenBank/DDBJ databases">
        <title>Genome Sequence of alkane-degrading Bacterium Alcanivorax jadensis T9.</title>
        <authorList>
            <person name="Lai Q."/>
            <person name="Shao Z."/>
        </authorList>
    </citation>
    <scope>NUCLEOTIDE SEQUENCE [LARGE SCALE GENOMIC DNA]</scope>
    <source>
        <strain evidence="2 3">T9</strain>
    </source>
</reference>
<feature type="transmembrane region" description="Helical" evidence="1">
    <location>
        <begin position="38"/>
        <end position="58"/>
    </location>
</feature>
<keyword evidence="1" id="KW-0472">Membrane</keyword>
<name>A0ABR4WF91_9GAMM</name>
<keyword evidence="1" id="KW-1133">Transmembrane helix</keyword>
<accession>A0ABR4WF91</accession>
<proteinExistence type="predicted"/>
<dbReference type="NCBIfam" id="TIGR01300">
    <property type="entry name" value="CPA3_mnhG_phaG"/>
    <property type="match status" value="1"/>
</dbReference>